<proteinExistence type="predicted"/>
<organism evidence="2 3">
    <name type="scientific">Myxococcus llanfairpwllgwyngyllgogerychwyrndrobwllllantysiliogogogochensis</name>
    <dbReference type="NCBI Taxonomy" id="2590453"/>
    <lineage>
        <taxon>Bacteria</taxon>
        <taxon>Pseudomonadati</taxon>
        <taxon>Myxococcota</taxon>
        <taxon>Myxococcia</taxon>
        <taxon>Myxococcales</taxon>
        <taxon>Cystobacterineae</taxon>
        <taxon>Myxococcaceae</taxon>
        <taxon>Myxococcus</taxon>
    </lineage>
</organism>
<name>A0A540WQ09_9BACT</name>
<dbReference type="EMBL" id="VIFM01000211">
    <property type="protein sequence ID" value="TQF11086.1"/>
    <property type="molecule type" value="Genomic_DNA"/>
</dbReference>
<protein>
    <recommendedName>
        <fullName evidence="4">DUSAM domain-containing protein</fullName>
    </recommendedName>
</protein>
<evidence type="ECO:0008006" key="4">
    <source>
        <dbReference type="Google" id="ProtNLM"/>
    </source>
</evidence>
<evidence type="ECO:0000313" key="3">
    <source>
        <dbReference type="Proteomes" id="UP000315369"/>
    </source>
</evidence>
<dbReference type="Proteomes" id="UP000315369">
    <property type="component" value="Unassembled WGS sequence"/>
</dbReference>
<accession>A0A540WQ09</accession>
<keyword evidence="3" id="KW-1185">Reference proteome</keyword>
<comment type="caution">
    <text evidence="2">The sequence shown here is derived from an EMBL/GenBank/DDBJ whole genome shotgun (WGS) entry which is preliminary data.</text>
</comment>
<evidence type="ECO:0000256" key="1">
    <source>
        <dbReference type="SAM" id="Coils"/>
    </source>
</evidence>
<reference evidence="2 3" key="1">
    <citation type="submission" date="2019-06" db="EMBL/GenBank/DDBJ databases">
        <authorList>
            <person name="Livingstone P."/>
            <person name="Whitworth D."/>
        </authorList>
    </citation>
    <scope>NUCLEOTIDE SEQUENCE [LARGE SCALE GENOMIC DNA]</scope>
    <source>
        <strain evidence="2 3">AM401</strain>
    </source>
</reference>
<gene>
    <name evidence="2" type="ORF">FJV41_36090</name>
</gene>
<evidence type="ECO:0000313" key="2">
    <source>
        <dbReference type="EMBL" id="TQF11086.1"/>
    </source>
</evidence>
<dbReference type="OrthoDB" id="5383427at2"/>
<sequence>MSRRAGYEESWDLTYLVEQLRELISRDLQLDEALAEELEDTLARLVLRNQRLRGLQRMVNAERDAEDLEILRNALERTDRELLAGLPALLERLREAHA</sequence>
<dbReference type="RefSeq" id="WP_141647154.1">
    <property type="nucleotide sequence ID" value="NZ_VIFM01000211.1"/>
</dbReference>
<keyword evidence="1" id="KW-0175">Coiled coil</keyword>
<dbReference type="AlphaFoldDB" id="A0A540WQ09"/>
<feature type="coiled-coil region" evidence="1">
    <location>
        <begin position="28"/>
        <end position="81"/>
    </location>
</feature>